<evidence type="ECO:0000259" key="2">
    <source>
        <dbReference type="Pfam" id="PF14652"/>
    </source>
</evidence>
<feature type="region of interest" description="Disordered" evidence="1">
    <location>
        <begin position="260"/>
        <end position="282"/>
    </location>
</feature>
<sequence length="282" mass="31533">MAKLESEVGEPVIFQLQLLTSWGDPYYIGLNGLEFYDEHDQKITLTENNIAAFPDSVNVLESVTGDVRTPDKLIDGVNNTHDGRHMWLAPLLPGLVNRVYIIFDQPVTVSMIKLWNYSKTPQRGVKEFGLLVDDLLVYNGILDAVNHMVRGILPTCDPVVPYHTILFTDNEKILLREKSTVISNYVEDQDIKMTNENQIVNNGKKRQGADPECSGQGRATLPKKAGQSYSLNSSGRVLKVPKVRLSTMLLVTHSSFKAKDLHDRKRATKQKTVTRGESAQAA</sequence>
<feature type="region of interest" description="Disordered" evidence="1">
    <location>
        <begin position="202"/>
        <end position="228"/>
    </location>
</feature>
<keyword evidence="4" id="KW-1185">Reference proteome</keyword>
<feature type="non-terminal residue" evidence="3">
    <location>
        <position position="282"/>
    </location>
</feature>
<proteinExistence type="predicted"/>
<dbReference type="InterPro" id="IPR027859">
    <property type="entry name" value="KATNIP_dom"/>
</dbReference>
<gene>
    <name evidence="3" type="ORF">GTO96_0007961</name>
</gene>
<evidence type="ECO:0000313" key="3">
    <source>
        <dbReference type="EMBL" id="KAG2456229.1"/>
    </source>
</evidence>
<dbReference type="InterPro" id="IPR026704">
    <property type="entry name" value="KATNIP"/>
</dbReference>
<reference evidence="3 4" key="1">
    <citation type="journal article" date="2021" name="Cell">
        <title>Tracing the genetic footprints of vertebrate landing in non-teleost ray-finned fishes.</title>
        <authorList>
            <person name="Bi X."/>
            <person name="Wang K."/>
            <person name="Yang L."/>
            <person name="Pan H."/>
            <person name="Jiang H."/>
            <person name="Wei Q."/>
            <person name="Fang M."/>
            <person name="Yu H."/>
            <person name="Zhu C."/>
            <person name="Cai Y."/>
            <person name="He Y."/>
            <person name="Gan X."/>
            <person name="Zeng H."/>
            <person name="Yu D."/>
            <person name="Zhu Y."/>
            <person name="Jiang H."/>
            <person name="Qiu Q."/>
            <person name="Yang H."/>
            <person name="Zhang Y.E."/>
            <person name="Wang W."/>
            <person name="Zhu M."/>
            <person name="He S."/>
            <person name="Zhang G."/>
        </authorList>
    </citation>
    <scope>NUCLEOTIDE SEQUENCE [LARGE SCALE GENOMIC DNA]</scope>
    <source>
        <strain evidence="3">Bchr_013</strain>
    </source>
</reference>
<dbReference type="EMBL" id="JAATIS010009265">
    <property type="protein sequence ID" value="KAG2456229.1"/>
    <property type="molecule type" value="Genomic_DNA"/>
</dbReference>
<name>A0A8X7WVT7_POLSE</name>
<dbReference type="Pfam" id="PF14652">
    <property type="entry name" value="DUF4457"/>
    <property type="match status" value="1"/>
</dbReference>
<feature type="compositionally biased region" description="Polar residues" evidence="1">
    <location>
        <begin position="270"/>
        <end position="282"/>
    </location>
</feature>
<accession>A0A8X7WVT7</accession>
<dbReference type="AlphaFoldDB" id="A0A8X7WVT7"/>
<feature type="domain" description="KATNIP" evidence="2">
    <location>
        <begin position="13"/>
        <end position="144"/>
    </location>
</feature>
<dbReference type="PANTHER" id="PTHR21534">
    <property type="entry name" value="KATANIN-INTERACTING PROTEIN"/>
    <property type="match status" value="1"/>
</dbReference>
<dbReference type="PANTHER" id="PTHR21534:SF0">
    <property type="entry name" value="KATANIN-INTERACTING PROTEIN"/>
    <property type="match status" value="1"/>
</dbReference>
<evidence type="ECO:0000313" key="4">
    <source>
        <dbReference type="Proteomes" id="UP000886611"/>
    </source>
</evidence>
<protein>
    <submittedName>
        <fullName evidence="3">K0556 protein</fullName>
    </submittedName>
</protein>
<organism evidence="3 4">
    <name type="scientific">Polypterus senegalus</name>
    <name type="common">Senegal bichir</name>
    <dbReference type="NCBI Taxonomy" id="55291"/>
    <lineage>
        <taxon>Eukaryota</taxon>
        <taxon>Metazoa</taxon>
        <taxon>Chordata</taxon>
        <taxon>Craniata</taxon>
        <taxon>Vertebrata</taxon>
        <taxon>Euteleostomi</taxon>
        <taxon>Actinopterygii</taxon>
        <taxon>Polypteriformes</taxon>
        <taxon>Polypteridae</taxon>
        <taxon>Polypterus</taxon>
    </lineage>
</organism>
<dbReference type="Proteomes" id="UP000886611">
    <property type="component" value="Unassembled WGS sequence"/>
</dbReference>
<feature type="non-terminal residue" evidence="3">
    <location>
        <position position="1"/>
    </location>
</feature>
<comment type="caution">
    <text evidence="3">The sequence shown here is derived from an EMBL/GenBank/DDBJ whole genome shotgun (WGS) entry which is preliminary data.</text>
</comment>
<evidence type="ECO:0000256" key="1">
    <source>
        <dbReference type="SAM" id="MobiDB-lite"/>
    </source>
</evidence>